<keyword evidence="17" id="KW-1185">Reference proteome</keyword>
<keyword evidence="7" id="KW-0813">Transport</keyword>
<dbReference type="GO" id="GO:0030126">
    <property type="term" value="C:COPI vesicle coat"/>
    <property type="evidence" value="ECO:0007669"/>
    <property type="project" value="TreeGrafter"/>
</dbReference>
<name>A0A2I0J446_PUNGR</name>
<feature type="repeat" description="WD" evidence="12">
    <location>
        <begin position="331"/>
        <end position="372"/>
    </location>
</feature>
<dbReference type="STRING" id="22663.A0A2I0J446"/>
<evidence type="ECO:0000256" key="1">
    <source>
        <dbReference type="ARBA" id="ARBA00004156"/>
    </source>
</evidence>
<dbReference type="PROSITE" id="PS50294">
    <property type="entry name" value="WD_REPEATS_REGION"/>
    <property type="match status" value="4"/>
</dbReference>
<gene>
    <name evidence="16" type="ORF">CRG98_028612</name>
</gene>
<dbReference type="GO" id="GO:0006886">
    <property type="term" value="P:intracellular protein transport"/>
    <property type="evidence" value="ECO:0007669"/>
    <property type="project" value="InterPro"/>
</dbReference>
<dbReference type="GO" id="GO:0000139">
    <property type="term" value="C:Golgi membrane"/>
    <property type="evidence" value="ECO:0007669"/>
    <property type="project" value="UniProtKB-SubCell"/>
</dbReference>
<keyword evidence="4 12" id="KW-0853">WD repeat</keyword>
<dbReference type="PRINTS" id="PR00320">
    <property type="entry name" value="GPROTEINBRPT"/>
</dbReference>
<evidence type="ECO:0000256" key="11">
    <source>
        <dbReference type="ARBA" id="ARBA00025536"/>
    </source>
</evidence>
<dbReference type="Proteomes" id="UP000233551">
    <property type="component" value="Unassembled WGS sequence"/>
</dbReference>
<dbReference type="PROSITE" id="PS50082">
    <property type="entry name" value="WD_REPEATS_2"/>
    <property type="match status" value="5"/>
</dbReference>
<dbReference type="InterPro" id="IPR006692">
    <property type="entry name" value="Beta-prop_COPA/B_2nd"/>
</dbReference>
<dbReference type="SUPFAM" id="SSF50978">
    <property type="entry name" value="WD40 repeat-like"/>
    <property type="match status" value="1"/>
</dbReference>
<dbReference type="InterPro" id="IPR036322">
    <property type="entry name" value="WD40_repeat_dom_sf"/>
</dbReference>
<dbReference type="InterPro" id="IPR001680">
    <property type="entry name" value="WD40_rpt"/>
</dbReference>
<evidence type="ECO:0000256" key="5">
    <source>
        <dbReference type="ARBA" id="ARBA00022737"/>
    </source>
</evidence>
<dbReference type="Pfam" id="PF00400">
    <property type="entry name" value="WD40"/>
    <property type="match status" value="5"/>
</dbReference>
<keyword evidence="7" id="KW-0653">Protein transport</keyword>
<dbReference type="FunFam" id="2.130.10.10:FF:000008">
    <property type="entry name" value="Coatomer subunit beta"/>
    <property type="match status" value="1"/>
</dbReference>
<feature type="domain" description="COPA/B second beta-propeller" evidence="14">
    <location>
        <begin position="639"/>
        <end position="740"/>
    </location>
</feature>
<evidence type="ECO:0000256" key="4">
    <source>
        <dbReference type="ARBA" id="ARBA00022574"/>
    </source>
</evidence>
<feature type="domain" description="Myb/SANT-like" evidence="15">
    <location>
        <begin position="17"/>
        <end position="97"/>
    </location>
</feature>
<dbReference type="Gene3D" id="2.130.10.10">
    <property type="entry name" value="YVTN repeat-like/Quinoprotein amine dehydrogenase"/>
    <property type="match status" value="1"/>
</dbReference>
<feature type="repeat" description="WD" evidence="12">
    <location>
        <begin position="415"/>
        <end position="447"/>
    </location>
</feature>
<evidence type="ECO:0000256" key="2">
    <source>
        <dbReference type="ARBA" id="ARBA00004255"/>
    </source>
</evidence>
<dbReference type="PANTHER" id="PTHR19876">
    <property type="entry name" value="COATOMER"/>
    <property type="match status" value="1"/>
</dbReference>
<dbReference type="InterPro" id="IPR024752">
    <property type="entry name" value="Myb/SANT-like_dom"/>
</dbReference>
<evidence type="ECO:0000256" key="7">
    <source>
        <dbReference type="ARBA" id="ARBA00022927"/>
    </source>
</evidence>
<evidence type="ECO:0000259" key="14">
    <source>
        <dbReference type="Pfam" id="PF04053"/>
    </source>
</evidence>
<dbReference type="Pfam" id="PF12776">
    <property type="entry name" value="Myb_DNA-bind_3"/>
    <property type="match status" value="1"/>
</dbReference>
<keyword evidence="9" id="KW-0472">Membrane</keyword>
<dbReference type="CDD" id="cd00200">
    <property type="entry name" value="WD40"/>
    <property type="match status" value="1"/>
</dbReference>
<evidence type="ECO:0000256" key="3">
    <source>
        <dbReference type="ARBA" id="ARBA00011775"/>
    </source>
</evidence>
<dbReference type="InterPro" id="IPR020472">
    <property type="entry name" value="WD40_PAC1"/>
</dbReference>
<evidence type="ECO:0000256" key="12">
    <source>
        <dbReference type="PROSITE-ProRule" id="PRU00221"/>
    </source>
</evidence>
<comment type="caution">
    <text evidence="16">The sequence shown here is derived from an EMBL/GenBank/DDBJ whole genome shotgun (WGS) entry which is preliminary data.</text>
</comment>
<evidence type="ECO:0000313" key="16">
    <source>
        <dbReference type="EMBL" id="PKI50985.1"/>
    </source>
</evidence>
<dbReference type="SMART" id="SM00320">
    <property type="entry name" value="WD40"/>
    <property type="match status" value="6"/>
</dbReference>
<keyword evidence="6" id="KW-0931">ER-Golgi transport</keyword>
<dbReference type="AlphaFoldDB" id="A0A2I0J446"/>
<evidence type="ECO:0000256" key="6">
    <source>
        <dbReference type="ARBA" id="ARBA00022892"/>
    </source>
</evidence>
<reference evidence="16 17" key="1">
    <citation type="submission" date="2017-11" db="EMBL/GenBank/DDBJ databases">
        <title>De-novo sequencing of pomegranate (Punica granatum L.) genome.</title>
        <authorList>
            <person name="Akparov Z."/>
            <person name="Amiraslanov A."/>
            <person name="Hajiyeva S."/>
            <person name="Abbasov M."/>
            <person name="Kaur K."/>
            <person name="Hamwieh A."/>
            <person name="Solovyev V."/>
            <person name="Salamov A."/>
            <person name="Braich B."/>
            <person name="Kosarev P."/>
            <person name="Mahmoud A."/>
            <person name="Hajiyev E."/>
            <person name="Babayeva S."/>
            <person name="Izzatullayeva V."/>
            <person name="Mammadov A."/>
            <person name="Mammadov A."/>
            <person name="Sharifova S."/>
            <person name="Ojaghi J."/>
            <person name="Eynullazada K."/>
            <person name="Bayramov B."/>
            <person name="Abdulazimova A."/>
            <person name="Shahmuradov I."/>
        </authorList>
    </citation>
    <scope>NUCLEOTIDE SEQUENCE [LARGE SCALE GENOMIC DNA]</scope>
    <source>
        <strain evidence="17">cv. AG2017</strain>
        <tissue evidence="16">Leaf</tissue>
    </source>
</reference>
<evidence type="ECO:0000313" key="17">
    <source>
        <dbReference type="Proteomes" id="UP000233551"/>
    </source>
</evidence>
<dbReference type="PANTHER" id="PTHR19876:SF68">
    <property type="entry name" value="COATOMER SUBUNIT BETA'-2"/>
    <property type="match status" value="1"/>
</dbReference>
<protein>
    <submittedName>
        <fullName evidence="16">Uncharacterized protein</fullName>
    </submittedName>
</protein>
<dbReference type="GO" id="GO:0005198">
    <property type="term" value="F:structural molecule activity"/>
    <property type="evidence" value="ECO:0007669"/>
    <property type="project" value="InterPro"/>
</dbReference>
<evidence type="ECO:0000259" key="15">
    <source>
        <dbReference type="Pfam" id="PF12776"/>
    </source>
</evidence>
<dbReference type="GO" id="GO:0006891">
    <property type="term" value="P:intra-Golgi vesicle-mediated transport"/>
    <property type="evidence" value="ECO:0007669"/>
    <property type="project" value="TreeGrafter"/>
</dbReference>
<comment type="subunit">
    <text evidence="3">Oligomeric complex that consists of at least the alpha, beta, beta', gamma, delta, epsilon and zeta subunits.</text>
</comment>
<dbReference type="InterPro" id="IPR015943">
    <property type="entry name" value="WD40/YVTN_repeat-like_dom_sf"/>
</dbReference>
<comment type="function">
    <text evidence="11">The coatomer is a cytosolic protein complex that binds to dilysine motifs and reversibly associates with Golgi non-clathrin-coated vesicles, which further mediate biosynthetic protein transport from the ER, via the Golgi up to the trans Golgi network. Coatomer complex is required for budding from Golgi membranes, and is essential for the retrograde Golgi-to-ER transport of dilysine-tagged proteins.</text>
</comment>
<feature type="repeat" description="WD" evidence="12">
    <location>
        <begin position="458"/>
        <end position="500"/>
    </location>
</feature>
<evidence type="ECO:0000256" key="9">
    <source>
        <dbReference type="ARBA" id="ARBA00023136"/>
    </source>
</evidence>
<keyword evidence="5" id="KW-0677">Repeat</keyword>
<keyword evidence="10" id="KW-0968">Cytoplasmic vesicle</keyword>
<feature type="non-terminal residue" evidence="16">
    <location>
        <position position="740"/>
    </location>
</feature>
<keyword evidence="8" id="KW-0333">Golgi apparatus</keyword>
<dbReference type="EMBL" id="PGOL01002067">
    <property type="protein sequence ID" value="PKI50985.1"/>
    <property type="molecule type" value="Genomic_DNA"/>
</dbReference>
<feature type="repeat" description="WD" evidence="12">
    <location>
        <begin position="501"/>
        <end position="544"/>
    </location>
</feature>
<feature type="repeat" description="WD" evidence="12">
    <location>
        <begin position="545"/>
        <end position="586"/>
    </location>
</feature>
<sequence>MDAEDDHQHKQERSRTRWTAALDKIFADLIVKQIQLGNRPDNYFDKKTWNTIREEFNRQTDLNFNNNQLRKHLDVLRTRFHNLKSSLDQNEFTMDDTYVIGFDLWEDIGTQPRNESAKIRDCPIYGQLCTIFTESAVEGKYAQSSHYEEIDKPTGPDLTTAPSPETPAEKVSKSNSNKKKKRPLEAEQSSCPEEQVRRDQEILDKMGHAMMEMVNASKSMRTEEKALKEDFYSIEKCIRALDEIEGIEDRVYFAALDLFEEPSLRETFVSLKGHKIRRTHRTLLPLPLSLCLPSSSPDRSCCDWISEDLNSPDQQRYRSKMPLRLEIKRKLAQRSERVKSVDLHPTEPWILTSLYSGTVCIWNYQTQTMVKSFEVTELPVRSAKFIARKQWVVAGADDMFIRVYNYNTMDKIKLFEAHTDYIRCVAVHPTLPYVLSSSDDMLIKLWDWEKGWVCTQIFEGHSHYVMQVTFNPKDTNTFASASLDRTIKIWNLGSPDPNFTLDAHQKGVNCVDYFTGGDKPYLITGSDDHTAKVWDYQTKSCVQTLDGHTHNVSAVCFHPDLPIIITGSEDGTVRIWHSTTYRLENTLNYGLERVWAIGYMKGSRRVVIGYDEGTIMVKIGREVPVASMDNSGKIIWAKHNEIQTVNIKSVGADFEVTDGERLPLAVKELGTCDLYPQSLKHNPNGRFVVVCGDGEYIIYTALAWRNRSFGSALEFAWSSDGEYAARESTSKIKIFSKNFQ</sequence>
<feature type="region of interest" description="Disordered" evidence="13">
    <location>
        <begin position="144"/>
        <end position="197"/>
    </location>
</feature>
<organism evidence="16 17">
    <name type="scientific">Punica granatum</name>
    <name type="common">Pomegranate</name>
    <dbReference type="NCBI Taxonomy" id="22663"/>
    <lineage>
        <taxon>Eukaryota</taxon>
        <taxon>Viridiplantae</taxon>
        <taxon>Streptophyta</taxon>
        <taxon>Embryophyta</taxon>
        <taxon>Tracheophyta</taxon>
        <taxon>Spermatophyta</taxon>
        <taxon>Magnoliopsida</taxon>
        <taxon>eudicotyledons</taxon>
        <taxon>Gunneridae</taxon>
        <taxon>Pentapetalae</taxon>
        <taxon>rosids</taxon>
        <taxon>malvids</taxon>
        <taxon>Myrtales</taxon>
        <taxon>Lythraceae</taxon>
        <taxon>Punica</taxon>
    </lineage>
</organism>
<evidence type="ECO:0000256" key="13">
    <source>
        <dbReference type="SAM" id="MobiDB-lite"/>
    </source>
</evidence>
<dbReference type="GO" id="GO:0006888">
    <property type="term" value="P:endoplasmic reticulum to Golgi vesicle-mediated transport"/>
    <property type="evidence" value="ECO:0007669"/>
    <property type="project" value="TreeGrafter"/>
</dbReference>
<proteinExistence type="predicted"/>
<comment type="subcellular location">
    <subcellularLocation>
        <location evidence="1">Cytoplasmic vesicle membrane</location>
    </subcellularLocation>
    <subcellularLocation>
        <location evidence="2">Golgi apparatus membrane</location>
        <topology evidence="2">Peripheral membrane protein</topology>
        <orientation evidence="2">Cytoplasmic side</orientation>
    </subcellularLocation>
</comment>
<accession>A0A2I0J446</accession>
<evidence type="ECO:0000256" key="10">
    <source>
        <dbReference type="ARBA" id="ARBA00023329"/>
    </source>
</evidence>
<evidence type="ECO:0000256" key="8">
    <source>
        <dbReference type="ARBA" id="ARBA00023034"/>
    </source>
</evidence>
<dbReference type="Pfam" id="PF04053">
    <property type="entry name" value="B-prop_COPA_B_2nd"/>
    <property type="match status" value="1"/>
</dbReference>
<dbReference type="GO" id="GO:0006890">
    <property type="term" value="P:retrograde vesicle-mediated transport, Golgi to endoplasmic reticulum"/>
    <property type="evidence" value="ECO:0007669"/>
    <property type="project" value="TreeGrafter"/>
</dbReference>
<dbReference type="InterPro" id="IPR050844">
    <property type="entry name" value="Coatomer_complex_subunit"/>
</dbReference>